<proteinExistence type="predicted"/>
<keyword evidence="3" id="KW-1185">Reference proteome</keyword>
<dbReference type="EMBL" id="BAFK01000012">
    <property type="protein sequence ID" value="GAB59274.1"/>
    <property type="molecule type" value="Genomic_DNA"/>
</dbReference>
<dbReference type="PROSITE" id="PS51257">
    <property type="entry name" value="PROKAR_LIPOPROTEIN"/>
    <property type="match status" value="1"/>
</dbReference>
<accession>I1DYZ6</accession>
<comment type="caution">
    <text evidence="2">The sequence shown here is derived from an EMBL/GenBank/DDBJ whole genome shotgun (WGS) entry which is preliminary data.</text>
</comment>
<keyword evidence="1" id="KW-0732">Signal</keyword>
<evidence type="ECO:0000256" key="1">
    <source>
        <dbReference type="SAM" id="SignalP"/>
    </source>
</evidence>
<dbReference type="OrthoDB" id="6299424at2"/>
<dbReference type="AlphaFoldDB" id="I1DYZ6"/>
<protein>
    <recommendedName>
        <fullName evidence="4">Lipoprotein</fullName>
    </recommendedName>
</protein>
<evidence type="ECO:0000313" key="3">
    <source>
        <dbReference type="Proteomes" id="UP000004374"/>
    </source>
</evidence>
<dbReference type="Proteomes" id="UP000004374">
    <property type="component" value="Unassembled WGS sequence"/>
</dbReference>
<feature type="signal peptide" evidence="1">
    <location>
        <begin position="1"/>
        <end position="22"/>
    </location>
</feature>
<dbReference type="STRING" id="562729.RNAN_2266"/>
<gene>
    <name evidence="2" type="ORF">RNAN_2266</name>
</gene>
<sequence>MKLIIAGLVLVLAGCASEQQLAEFEHGMPNEIDCPGGVEHSYDTTIFSSEEPQSVGKTKVNTKCRQIDMRSDIEKQQSKR</sequence>
<name>I1DYZ6_9GAMM</name>
<feature type="chain" id="PRO_5003638732" description="Lipoprotein" evidence="1">
    <location>
        <begin position="23"/>
        <end position="80"/>
    </location>
</feature>
<organism evidence="2 3">
    <name type="scientific">Rheinheimera nanhaiensis E407-8</name>
    <dbReference type="NCBI Taxonomy" id="562729"/>
    <lineage>
        <taxon>Bacteria</taxon>
        <taxon>Pseudomonadati</taxon>
        <taxon>Pseudomonadota</taxon>
        <taxon>Gammaproteobacteria</taxon>
        <taxon>Chromatiales</taxon>
        <taxon>Chromatiaceae</taxon>
        <taxon>Rheinheimera</taxon>
    </lineage>
</organism>
<evidence type="ECO:0008006" key="4">
    <source>
        <dbReference type="Google" id="ProtNLM"/>
    </source>
</evidence>
<evidence type="ECO:0000313" key="2">
    <source>
        <dbReference type="EMBL" id="GAB59274.1"/>
    </source>
</evidence>
<reference evidence="2 3" key="1">
    <citation type="journal article" date="2012" name="J. Bacteriol.">
        <title>Genome Sequence of the Protease-Producing Bacterium Rheinheimera nanhaiensis E407-8T, Isolated from Deep-Sea Sediment of the South China Sea.</title>
        <authorList>
            <person name="Zhang X.-Y."/>
            <person name="Zhang Y.-J."/>
            <person name="Qin Q.-L."/>
            <person name="Xie B.-B."/>
            <person name="Chen X.-L."/>
            <person name="Zhou B.-C."/>
            <person name="Zhang Y.-Z."/>
        </authorList>
    </citation>
    <scope>NUCLEOTIDE SEQUENCE [LARGE SCALE GENOMIC DNA]</scope>
    <source>
        <strain evidence="2 3">E407-8</strain>
    </source>
</reference>
<dbReference type="RefSeq" id="WP_008221738.1">
    <property type="nucleotide sequence ID" value="NZ_BAFK01000012.1"/>
</dbReference>